<evidence type="ECO:0000256" key="1">
    <source>
        <dbReference type="SAM" id="MobiDB-lite"/>
    </source>
</evidence>
<feature type="non-terminal residue" evidence="2">
    <location>
        <position position="287"/>
    </location>
</feature>
<dbReference type="AlphaFoldDB" id="A0A9P7FZ16"/>
<protein>
    <submittedName>
        <fullName evidence="2">Uncharacterized protein</fullName>
    </submittedName>
</protein>
<dbReference type="Proteomes" id="UP000775547">
    <property type="component" value="Unassembled WGS sequence"/>
</dbReference>
<gene>
    <name evidence="2" type="ORF">DXG03_003562</name>
</gene>
<reference evidence="2" key="2">
    <citation type="submission" date="2021-10" db="EMBL/GenBank/DDBJ databases">
        <title>Phylogenomics reveals ancestral predisposition of the termite-cultivated fungus Termitomyces towards a domesticated lifestyle.</title>
        <authorList>
            <person name="Auxier B."/>
            <person name="Grum-Grzhimaylo A."/>
            <person name="Cardenas M.E."/>
            <person name="Lodge J.D."/>
            <person name="Laessoe T."/>
            <person name="Pedersen O."/>
            <person name="Smith M.E."/>
            <person name="Kuyper T.W."/>
            <person name="Franco-Molano E.A."/>
            <person name="Baroni T.J."/>
            <person name="Aanen D.K."/>
        </authorList>
    </citation>
    <scope>NUCLEOTIDE SEQUENCE</scope>
    <source>
        <strain evidence="2">AP01</strain>
        <tissue evidence="2">Mycelium</tissue>
    </source>
</reference>
<proteinExistence type="predicted"/>
<sequence length="287" mass="32285">MHKAEKKAYGCRYLNIDDHTLLKSIDGCTTNSYDNWKAKIFELYPGSEENARFNQTDLDLLLTTTCTTRICSLSELGKFHCTYLNISNFLVSKGIIADLEQHKAFRSIFGLATWTQIQSRLNIVKPNHTVGTPYTITEILLTTTFYFKQASTISTDTIAMTPGLQVKSKEAIISSIQHLEQAINMFTSRIQCLETGTGGGPPNQQLLPGPPPQNYPPPTQAPGPCNFCGRDNHYIGAYPEAKRYIQDGKICRNTECRVILPSGAYIPRHYQGTWLKDRVNAYHQQNL</sequence>
<evidence type="ECO:0000313" key="2">
    <source>
        <dbReference type="EMBL" id="KAG5639784.1"/>
    </source>
</evidence>
<feature type="region of interest" description="Disordered" evidence="1">
    <location>
        <begin position="197"/>
        <end position="221"/>
    </location>
</feature>
<comment type="caution">
    <text evidence="2">The sequence shown here is derived from an EMBL/GenBank/DDBJ whole genome shotgun (WGS) entry which is preliminary data.</text>
</comment>
<accession>A0A9P7FZ16</accession>
<reference evidence="2" key="1">
    <citation type="submission" date="2020-07" db="EMBL/GenBank/DDBJ databases">
        <authorList>
            <person name="Nieuwenhuis M."/>
            <person name="Van De Peppel L.J.J."/>
        </authorList>
    </citation>
    <scope>NUCLEOTIDE SEQUENCE</scope>
    <source>
        <strain evidence="2">AP01</strain>
        <tissue evidence="2">Mycelium</tissue>
    </source>
</reference>
<keyword evidence="3" id="KW-1185">Reference proteome</keyword>
<name>A0A9P7FZ16_9AGAR</name>
<organism evidence="2 3">
    <name type="scientific">Asterophora parasitica</name>
    <dbReference type="NCBI Taxonomy" id="117018"/>
    <lineage>
        <taxon>Eukaryota</taxon>
        <taxon>Fungi</taxon>
        <taxon>Dikarya</taxon>
        <taxon>Basidiomycota</taxon>
        <taxon>Agaricomycotina</taxon>
        <taxon>Agaricomycetes</taxon>
        <taxon>Agaricomycetidae</taxon>
        <taxon>Agaricales</taxon>
        <taxon>Tricholomatineae</taxon>
        <taxon>Lyophyllaceae</taxon>
        <taxon>Asterophora</taxon>
    </lineage>
</organism>
<feature type="compositionally biased region" description="Pro residues" evidence="1">
    <location>
        <begin position="208"/>
        <end position="221"/>
    </location>
</feature>
<dbReference type="OrthoDB" id="3252634at2759"/>
<evidence type="ECO:0000313" key="3">
    <source>
        <dbReference type="Proteomes" id="UP000775547"/>
    </source>
</evidence>
<dbReference type="EMBL" id="JABCKV010002119">
    <property type="protein sequence ID" value="KAG5639784.1"/>
    <property type="molecule type" value="Genomic_DNA"/>
</dbReference>